<dbReference type="Proteomes" id="UP000261088">
    <property type="component" value="Unassembled WGS sequence"/>
</dbReference>
<reference evidence="3 4" key="1">
    <citation type="submission" date="2018-08" db="EMBL/GenBank/DDBJ databases">
        <title>A genome reference for cultivated species of the human gut microbiota.</title>
        <authorList>
            <person name="Zou Y."/>
            <person name="Xue W."/>
            <person name="Luo G."/>
        </authorList>
    </citation>
    <scope>NUCLEOTIDE SEQUENCE [LARGE SCALE GENOMIC DNA]</scope>
    <source>
        <strain evidence="2 4">AM50-15</strain>
        <strain evidence="1 3">OM05-11AA</strain>
    </source>
</reference>
<comment type="caution">
    <text evidence="2">The sequence shown here is derived from an EMBL/GenBank/DDBJ whole genome shotgun (WGS) entry which is preliminary data.</text>
</comment>
<evidence type="ECO:0000313" key="1">
    <source>
        <dbReference type="EMBL" id="RGN53040.1"/>
    </source>
</evidence>
<organism evidence="2 4">
    <name type="scientific">Parabacteroides merdae</name>
    <dbReference type="NCBI Taxonomy" id="46503"/>
    <lineage>
        <taxon>Bacteria</taxon>
        <taxon>Pseudomonadati</taxon>
        <taxon>Bacteroidota</taxon>
        <taxon>Bacteroidia</taxon>
        <taxon>Bacteroidales</taxon>
        <taxon>Tannerellaceae</taxon>
        <taxon>Parabacteroides</taxon>
    </lineage>
</organism>
<accession>A0A351E656</accession>
<dbReference type="EMBL" id="QSEF01000011">
    <property type="protein sequence ID" value="RGZ48459.1"/>
    <property type="molecule type" value="Genomic_DNA"/>
</dbReference>
<evidence type="ECO:0000313" key="2">
    <source>
        <dbReference type="EMBL" id="RGZ48459.1"/>
    </source>
</evidence>
<evidence type="ECO:0000313" key="4">
    <source>
        <dbReference type="Proteomes" id="UP000285173"/>
    </source>
</evidence>
<sequence length="59" mass="6791">MKWLLPFLLLNCDVDVCKIDKTEKAHLSYKQSAGKEVSLHPSRHFFNIIYSGKLPLVAF</sequence>
<evidence type="ECO:0000313" key="3">
    <source>
        <dbReference type="Proteomes" id="UP000261088"/>
    </source>
</evidence>
<name>A0A351E656_9BACT</name>
<gene>
    <name evidence="2" type="ORF">DW986_09695</name>
    <name evidence="1" type="ORF">DXB61_05730</name>
</gene>
<protein>
    <submittedName>
        <fullName evidence="2">Uncharacterized protein</fullName>
    </submittedName>
</protein>
<dbReference type="Proteomes" id="UP000285173">
    <property type="component" value="Unassembled WGS sequence"/>
</dbReference>
<dbReference type="EMBL" id="QSUP01000004">
    <property type="protein sequence ID" value="RGN53040.1"/>
    <property type="molecule type" value="Genomic_DNA"/>
</dbReference>
<dbReference type="AlphaFoldDB" id="A0A351E656"/>
<proteinExistence type="predicted"/>